<evidence type="ECO:0000313" key="2">
    <source>
        <dbReference type="EMBL" id="VAH45821.1"/>
    </source>
</evidence>
<dbReference type="GO" id="GO:0004813">
    <property type="term" value="F:alanine-tRNA ligase activity"/>
    <property type="evidence" value="ECO:0007669"/>
    <property type="project" value="InterPro"/>
</dbReference>
<gene>
    <name evidence="2" type="ORF">TRITD_2Bv1G108890</name>
</gene>
<keyword evidence="3" id="KW-1185">Reference proteome</keyword>
<protein>
    <recommendedName>
        <fullName evidence="1">Alanyl-tRNA synthetase class IIc N-terminal domain-containing protein</fullName>
    </recommendedName>
</protein>
<sequence length="71" mass="8047">MGDVFPELKDNEKKIKAIIKEEEASFENTLAKGYERFRKAADAVKENGRAILSGQAIFALHYYSQSFVCCK</sequence>
<evidence type="ECO:0000313" key="3">
    <source>
        <dbReference type="Proteomes" id="UP000324705"/>
    </source>
</evidence>
<dbReference type="GO" id="GO:0005739">
    <property type="term" value="C:mitochondrion"/>
    <property type="evidence" value="ECO:0007669"/>
    <property type="project" value="TreeGrafter"/>
</dbReference>
<dbReference type="AlphaFoldDB" id="A0A9R1PLY0"/>
<dbReference type="InterPro" id="IPR018162">
    <property type="entry name" value="Ala-tRNA-ligase_IIc_anticod-bd"/>
</dbReference>
<dbReference type="PANTHER" id="PTHR11777:SF32">
    <property type="entry name" value="ALANYL-TRANSFER RNA SYNTHETASES FAMILY PROFILE DOMAIN-CONTAINING PROTEIN"/>
    <property type="match status" value="1"/>
</dbReference>
<proteinExistence type="predicted"/>
<dbReference type="SUPFAM" id="SSF101353">
    <property type="entry name" value="Putative anticodon-binding domain of alanyl-tRNA synthetase (AlaRS)"/>
    <property type="match status" value="1"/>
</dbReference>
<feature type="domain" description="Alanyl-tRNA synthetase class IIc N-terminal" evidence="1">
    <location>
        <begin position="1"/>
        <end position="61"/>
    </location>
</feature>
<evidence type="ECO:0000259" key="1">
    <source>
        <dbReference type="Pfam" id="PF01411"/>
    </source>
</evidence>
<dbReference type="EMBL" id="LT934114">
    <property type="protein sequence ID" value="VAH45821.1"/>
    <property type="molecule type" value="Genomic_DNA"/>
</dbReference>
<organism evidence="2 3">
    <name type="scientific">Triticum turgidum subsp. durum</name>
    <name type="common">Durum wheat</name>
    <name type="synonym">Triticum durum</name>
    <dbReference type="NCBI Taxonomy" id="4567"/>
    <lineage>
        <taxon>Eukaryota</taxon>
        <taxon>Viridiplantae</taxon>
        <taxon>Streptophyta</taxon>
        <taxon>Embryophyta</taxon>
        <taxon>Tracheophyta</taxon>
        <taxon>Spermatophyta</taxon>
        <taxon>Magnoliopsida</taxon>
        <taxon>Liliopsida</taxon>
        <taxon>Poales</taxon>
        <taxon>Poaceae</taxon>
        <taxon>BOP clade</taxon>
        <taxon>Pooideae</taxon>
        <taxon>Triticodae</taxon>
        <taxon>Triticeae</taxon>
        <taxon>Triticinae</taxon>
        <taxon>Triticum</taxon>
    </lineage>
</organism>
<dbReference type="GO" id="GO:0005524">
    <property type="term" value="F:ATP binding"/>
    <property type="evidence" value="ECO:0007669"/>
    <property type="project" value="InterPro"/>
</dbReference>
<dbReference type="InterPro" id="IPR050058">
    <property type="entry name" value="Ala-tRNA_ligase"/>
</dbReference>
<dbReference type="Pfam" id="PF01411">
    <property type="entry name" value="tRNA-synt_2c"/>
    <property type="match status" value="1"/>
</dbReference>
<reference evidence="2 3" key="1">
    <citation type="submission" date="2017-09" db="EMBL/GenBank/DDBJ databases">
        <authorList>
            <consortium name="International Durum Wheat Genome Sequencing Consortium (IDWGSC)"/>
            <person name="Milanesi L."/>
        </authorList>
    </citation>
    <scope>NUCLEOTIDE SEQUENCE [LARGE SCALE GENOMIC DNA]</scope>
    <source>
        <strain evidence="3">cv. Svevo</strain>
    </source>
</reference>
<dbReference type="GO" id="GO:0002161">
    <property type="term" value="F:aminoacyl-tRNA deacylase activity"/>
    <property type="evidence" value="ECO:0007669"/>
    <property type="project" value="TreeGrafter"/>
</dbReference>
<accession>A0A9R1PLY0</accession>
<dbReference type="Gramene" id="TRITD2Bv1G108890.1">
    <property type="protein sequence ID" value="TRITD2Bv1G108890.1"/>
    <property type="gene ID" value="TRITD2Bv1G108890"/>
</dbReference>
<dbReference type="PANTHER" id="PTHR11777">
    <property type="entry name" value="ALANYL-TRNA SYNTHETASE"/>
    <property type="match status" value="1"/>
</dbReference>
<dbReference type="GO" id="GO:0009507">
    <property type="term" value="C:chloroplast"/>
    <property type="evidence" value="ECO:0007669"/>
    <property type="project" value="TreeGrafter"/>
</dbReference>
<dbReference type="GO" id="GO:0006419">
    <property type="term" value="P:alanyl-tRNA aminoacylation"/>
    <property type="evidence" value="ECO:0007669"/>
    <property type="project" value="InterPro"/>
</dbReference>
<name>A0A9R1PLY0_TRITD</name>
<dbReference type="InterPro" id="IPR018164">
    <property type="entry name" value="Ala-tRNA-synth_IIc_N"/>
</dbReference>
<dbReference type="Proteomes" id="UP000324705">
    <property type="component" value="Chromosome 2B"/>
</dbReference>